<gene>
    <name evidence="2" type="ORF">FRZ61_50230</name>
</gene>
<reference evidence="2 3" key="1">
    <citation type="submission" date="2019-08" db="EMBL/GenBank/DDBJ databases">
        <title>Hyperibacter terrae gen. nov., sp. nov. and Hyperibacter viscosus sp. nov., two new members in the family Rhodospirillaceae isolated from the rhizosphere of Hypericum perforatum.</title>
        <authorList>
            <person name="Noviana Z."/>
        </authorList>
    </citation>
    <scope>NUCLEOTIDE SEQUENCE [LARGE SCALE GENOMIC DNA]</scope>
    <source>
        <strain evidence="2 3">R5959</strain>
    </source>
</reference>
<feature type="domain" description="DUF6471" evidence="1">
    <location>
        <begin position="13"/>
        <end position="77"/>
    </location>
</feature>
<accession>A0A5J6N5A3</accession>
<dbReference type="AlphaFoldDB" id="A0A5J6N5A3"/>
<protein>
    <recommendedName>
        <fullName evidence="1">DUF6471 domain-containing protein</fullName>
    </recommendedName>
</protein>
<evidence type="ECO:0000313" key="3">
    <source>
        <dbReference type="Proteomes" id="UP000325797"/>
    </source>
</evidence>
<sequence length="82" mass="9161">MAKEGKEPKPVDWAARVKGMLKAELKRRNIGYRELARLLEPLGVKENERNIANKIARGSFTAVFLIQCLAAIGAKKLRIDDA</sequence>
<dbReference type="OrthoDB" id="9808716at2"/>
<dbReference type="InterPro" id="IPR045526">
    <property type="entry name" value="DUF6471"/>
</dbReference>
<name>A0A5J6N5A3_9PROT</name>
<evidence type="ECO:0000313" key="2">
    <source>
        <dbReference type="EMBL" id="QEX25078.1"/>
    </source>
</evidence>
<organism evidence="2 3">
    <name type="scientific">Hypericibacter adhaerens</name>
    <dbReference type="NCBI Taxonomy" id="2602016"/>
    <lineage>
        <taxon>Bacteria</taxon>
        <taxon>Pseudomonadati</taxon>
        <taxon>Pseudomonadota</taxon>
        <taxon>Alphaproteobacteria</taxon>
        <taxon>Rhodospirillales</taxon>
        <taxon>Dongiaceae</taxon>
        <taxon>Hypericibacter</taxon>
    </lineage>
</organism>
<dbReference type="KEGG" id="hadh:FRZ61_50230"/>
<evidence type="ECO:0000259" key="1">
    <source>
        <dbReference type="Pfam" id="PF20075"/>
    </source>
</evidence>
<dbReference type="EMBL" id="CP042582">
    <property type="protein sequence ID" value="QEX25078.1"/>
    <property type="molecule type" value="Genomic_DNA"/>
</dbReference>
<dbReference type="Proteomes" id="UP000325797">
    <property type="component" value="Chromosome"/>
</dbReference>
<dbReference type="Pfam" id="PF20075">
    <property type="entry name" value="DUF6471"/>
    <property type="match status" value="1"/>
</dbReference>
<proteinExistence type="predicted"/>
<dbReference type="RefSeq" id="WP_151120366.1">
    <property type="nucleotide sequence ID" value="NZ_CP042582.1"/>
</dbReference>
<keyword evidence="3" id="KW-1185">Reference proteome</keyword>